<organism evidence="4 5">
    <name type="scientific">Candidatus Ignatzschineria merdigallinarum</name>
    <dbReference type="NCBI Taxonomy" id="2838621"/>
    <lineage>
        <taxon>Bacteria</taxon>
        <taxon>Pseudomonadati</taxon>
        <taxon>Pseudomonadota</taxon>
        <taxon>Gammaproteobacteria</taxon>
        <taxon>Cardiobacteriales</taxon>
        <taxon>Ignatzschineriaceae</taxon>
        <taxon>Ignatzschineria</taxon>
    </lineage>
</organism>
<protein>
    <submittedName>
        <fullName evidence="4">Antitermination protein</fullName>
    </submittedName>
</protein>
<keyword evidence="1" id="KW-0805">Transcription regulation</keyword>
<dbReference type="AlphaFoldDB" id="A0A9D1TTU0"/>
<gene>
    <name evidence="4" type="ORF">H9889_04440</name>
</gene>
<dbReference type="InterPro" id="IPR003222">
    <property type="entry name" value="Antitermntn"/>
</dbReference>
<keyword evidence="2" id="KW-0238">DNA-binding</keyword>
<proteinExistence type="inferred from homology"/>
<evidence type="ECO:0000313" key="4">
    <source>
        <dbReference type="EMBL" id="HIW06558.1"/>
    </source>
</evidence>
<keyword evidence="3" id="KW-0804">Transcription</keyword>
<comment type="caution">
    <text evidence="4">The sequence shown here is derived from an EMBL/GenBank/DDBJ whole genome shotgun (WGS) entry which is preliminary data.</text>
</comment>
<sequence>MNLESAVKYHFAKTTSISDAPSSTSPDRLTGTDVMGAFGHCQSKESFGFSAFSGKMEISQNDKVKAIQLLTRHALNHCDKVPALRKLDMNVKRKVMQILAKFAYADYCRSASSVTECVKCNGSGFKVKAVKVKKVFGKEVRIIDDTESCACDKCNGKGYVSCACNDCKGRGMAIDKETLRLTGEAVSMPCKRCSGRGYERIPASKAFQAVSHLGITIDQWKRSVSKFYESLAVECEKGESNADYILKKVTN</sequence>
<evidence type="ECO:0000256" key="2">
    <source>
        <dbReference type="ARBA" id="ARBA00023125"/>
    </source>
</evidence>
<dbReference type="Proteomes" id="UP000823934">
    <property type="component" value="Unassembled WGS sequence"/>
</dbReference>
<evidence type="ECO:0000256" key="3">
    <source>
        <dbReference type="ARBA" id="ARBA00023163"/>
    </source>
</evidence>
<dbReference type="InterPro" id="IPR036410">
    <property type="entry name" value="HSP_DnaJ_Cys-rich_dom_sf"/>
</dbReference>
<dbReference type="Gene3D" id="1.10.274.110">
    <property type="match status" value="1"/>
</dbReference>
<reference evidence="4" key="1">
    <citation type="journal article" date="2021" name="PeerJ">
        <title>Extensive microbial diversity within the chicken gut microbiome revealed by metagenomics and culture.</title>
        <authorList>
            <person name="Gilroy R."/>
            <person name="Ravi A."/>
            <person name="Getino M."/>
            <person name="Pursley I."/>
            <person name="Horton D.L."/>
            <person name="Alikhan N.F."/>
            <person name="Baker D."/>
            <person name="Gharbi K."/>
            <person name="Hall N."/>
            <person name="Watson M."/>
            <person name="Adriaenssens E.M."/>
            <person name="Foster-Nyarko E."/>
            <person name="Jarju S."/>
            <person name="Secka A."/>
            <person name="Antonio M."/>
            <person name="Oren A."/>
            <person name="Chaudhuri R.R."/>
            <person name="La Ragione R."/>
            <person name="Hildebrand F."/>
            <person name="Pallen M.J."/>
        </authorList>
    </citation>
    <scope>NUCLEOTIDE SEQUENCE</scope>
    <source>
        <strain evidence="4">CHK160-9182</strain>
    </source>
</reference>
<accession>A0A9D1TTU0</accession>
<dbReference type="InterPro" id="IPR038500">
    <property type="entry name" value="Antitermination_sf"/>
</dbReference>
<dbReference type="GO" id="GO:0003677">
    <property type="term" value="F:DNA binding"/>
    <property type="evidence" value="ECO:0007669"/>
    <property type="project" value="UniProtKB-KW"/>
</dbReference>
<evidence type="ECO:0000256" key="1">
    <source>
        <dbReference type="ARBA" id="ARBA00023015"/>
    </source>
</evidence>
<dbReference type="SUPFAM" id="SSF57938">
    <property type="entry name" value="DnaJ/Hsp40 cysteine-rich domain"/>
    <property type="match status" value="1"/>
</dbReference>
<dbReference type="EMBL" id="DXHP01000099">
    <property type="protein sequence ID" value="HIW06558.1"/>
    <property type="molecule type" value="Genomic_DNA"/>
</dbReference>
<dbReference type="GO" id="GO:0006355">
    <property type="term" value="P:regulation of DNA-templated transcription"/>
    <property type="evidence" value="ECO:0007669"/>
    <property type="project" value="InterPro"/>
</dbReference>
<dbReference type="Pfam" id="PF03589">
    <property type="entry name" value="Antiterm"/>
    <property type="match status" value="2"/>
</dbReference>
<reference evidence="4" key="2">
    <citation type="submission" date="2021-04" db="EMBL/GenBank/DDBJ databases">
        <authorList>
            <person name="Gilroy R."/>
        </authorList>
    </citation>
    <scope>NUCLEOTIDE SEQUENCE</scope>
    <source>
        <strain evidence="4">CHK160-9182</strain>
    </source>
</reference>
<name>A0A9D1TTU0_9GAMM</name>
<evidence type="ECO:0000313" key="5">
    <source>
        <dbReference type="Proteomes" id="UP000823934"/>
    </source>
</evidence>
<dbReference type="HAMAP" id="MF_04158">
    <property type="entry name" value="Antitermination_lambda"/>
    <property type="match status" value="1"/>
</dbReference>